<comment type="caution">
    <text evidence="1">The sequence shown here is derived from an EMBL/GenBank/DDBJ whole genome shotgun (WGS) entry which is preliminary data.</text>
</comment>
<dbReference type="Gene3D" id="3.80.10.10">
    <property type="entry name" value="Ribonuclease Inhibitor"/>
    <property type="match status" value="1"/>
</dbReference>
<protein>
    <submittedName>
        <fullName evidence="1">Leucine-rich repeat domain-containing protein</fullName>
    </submittedName>
</protein>
<proteinExistence type="predicted"/>
<accession>A0A6N7V4I2</accession>
<dbReference type="Pfam" id="PF13306">
    <property type="entry name" value="LRR_5"/>
    <property type="match status" value="1"/>
</dbReference>
<dbReference type="EMBL" id="VUMR01000067">
    <property type="protein sequence ID" value="MSS57080.1"/>
    <property type="molecule type" value="Genomic_DNA"/>
</dbReference>
<keyword evidence="2" id="KW-1185">Reference proteome</keyword>
<dbReference type="GeneID" id="93159510"/>
<dbReference type="InterPro" id="IPR032675">
    <property type="entry name" value="LRR_dom_sf"/>
</dbReference>
<gene>
    <name evidence="1" type="ORF">FYJ55_09455</name>
</gene>
<dbReference type="Proteomes" id="UP000434241">
    <property type="component" value="Unassembled WGS sequence"/>
</dbReference>
<name>A0A6N7V4I2_9FIRM</name>
<reference evidence="1 2" key="1">
    <citation type="submission" date="2019-08" db="EMBL/GenBank/DDBJ databases">
        <title>In-depth cultivation of the pig gut microbiome towards novel bacterial diversity and tailored functional studies.</title>
        <authorList>
            <person name="Wylensek D."/>
            <person name="Hitch T.C.A."/>
            <person name="Clavel T."/>
        </authorList>
    </citation>
    <scope>NUCLEOTIDE SEQUENCE [LARGE SCALE GENOMIC DNA]</scope>
    <source>
        <strain evidence="1 2">LKV-472-APC-3</strain>
    </source>
</reference>
<dbReference type="SUPFAM" id="SSF52058">
    <property type="entry name" value="L domain-like"/>
    <property type="match status" value="1"/>
</dbReference>
<dbReference type="RefSeq" id="WP_154556625.1">
    <property type="nucleotide sequence ID" value="NZ_VUMR01000067.1"/>
</dbReference>
<dbReference type="InterPro" id="IPR026906">
    <property type="entry name" value="LRR_5"/>
</dbReference>
<evidence type="ECO:0000313" key="2">
    <source>
        <dbReference type="Proteomes" id="UP000434241"/>
    </source>
</evidence>
<evidence type="ECO:0000313" key="1">
    <source>
        <dbReference type="EMBL" id="MSS57080.1"/>
    </source>
</evidence>
<dbReference type="AlphaFoldDB" id="A0A6N7V4I2"/>
<sequence>MEICVYYEKVNDESICIRRVYASSPIVEIPEVIDGYIVREIGNYCFSSKEVDLSKAVLSCEIPSYYHECSGCDVESVKLPRTLKKLGDYAFYNCRKLKEVFVPSSLMCIGSDVFMNCLRLNHIYYDCSIFDVTFLKQILTQITWDVEVHFLDSSIFYPEYNGSYDEVGPAHIFALNIEGEGFRMRQCFKEGKIDFDGYDACFEKLCAEESESCIFHVAILRFMMGSEQYIPYLRTHDLTSYLHGYKDICAMVEKLLKKECLGQSDLNRLIFMEMDWLNRYIGDLLI</sequence>
<organism evidence="1 2">
    <name type="scientific">Holdemanella porci</name>
    <dbReference type="NCBI Taxonomy" id="2652276"/>
    <lineage>
        <taxon>Bacteria</taxon>
        <taxon>Bacillati</taxon>
        <taxon>Bacillota</taxon>
        <taxon>Erysipelotrichia</taxon>
        <taxon>Erysipelotrichales</taxon>
        <taxon>Erysipelotrichaceae</taxon>
        <taxon>Holdemanella</taxon>
    </lineage>
</organism>